<name>A0A9D6LBW1_UNCEI</name>
<protein>
    <submittedName>
        <fullName evidence="3">TonB C-terminal domain-containing protein</fullName>
    </submittedName>
</protein>
<comment type="caution">
    <text evidence="3">The sequence shown here is derived from an EMBL/GenBank/DDBJ whole genome shotgun (WGS) entry which is preliminary data.</text>
</comment>
<proteinExistence type="predicted"/>
<accession>A0A9D6LBW1</accession>
<feature type="compositionally biased region" description="Pro residues" evidence="1">
    <location>
        <begin position="49"/>
        <end position="60"/>
    </location>
</feature>
<dbReference type="Pfam" id="PF13103">
    <property type="entry name" value="TonB_2"/>
    <property type="match status" value="1"/>
</dbReference>
<dbReference type="SUPFAM" id="SSF74653">
    <property type="entry name" value="TolA/TonB C-terminal domain"/>
    <property type="match status" value="1"/>
</dbReference>
<dbReference type="Proteomes" id="UP000807850">
    <property type="component" value="Unassembled WGS sequence"/>
</dbReference>
<reference evidence="3" key="1">
    <citation type="submission" date="2020-07" db="EMBL/GenBank/DDBJ databases">
        <title>Huge and variable diversity of episymbiotic CPR bacteria and DPANN archaea in groundwater ecosystems.</title>
        <authorList>
            <person name="He C.Y."/>
            <person name="Keren R."/>
            <person name="Whittaker M."/>
            <person name="Farag I.F."/>
            <person name="Doudna J."/>
            <person name="Cate J.H.D."/>
            <person name="Banfield J.F."/>
        </authorList>
    </citation>
    <scope>NUCLEOTIDE SEQUENCE</scope>
    <source>
        <strain evidence="3">NC_groundwater_928_Pr1_S-0.2um_72_17</strain>
    </source>
</reference>
<feature type="compositionally biased region" description="Basic and acidic residues" evidence="1">
    <location>
        <begin position="84"/>
        <end position="93"/>
    </location>
</feature>
<dbReference type="AlphaFoldDB" id="A0A9D6LBW1"/>
<evidence type="ECO:0000256" key="1">
    <source>
        <dbReference type="SAM" id="MobiDB-lite"/>
    </source>
</evidence>
<evidence type="ECO:0000259" key="2">
    <source>
        <dbReference type="PROSITE" id="PS52015"/>
    </source>
</evidence>
<feature type="domain" description="TonB C-terminal" evidence="2">
    <location>
        <begin position="126"/>
        <end position="217"/>
    </location>
</feature>
<dbReference type="PROSITE" id="PS52015">
    <property type="entry name" value="TONB_CTD"/>
    <property type="match status" value="1"/>
</dbReference>
<sequence>MRSAVMGSGIVHLLVLVVLFYVRTPASLVIPGPEAVTVALMDPSALVPALPPQPEPPRPAPHVTEIKPVDDTGVKLQPPPKLKPRPEPKKEEPPAMPAPTLPSATVGTSGLKGDVTVDGRNFEFTYYLVLVRNKIASNWTPPAGVATGGKPVRAVIYFRIGRGGEITGVRIESLSGLEFFDRSAMRAVVLSDPLPPLPLGFSSGDLGVHFGFDWEAP</sequence>
<gene>
    <name evidence="3" type="ORF">HY076_06215</name>
</gene>
<dbReference type="EMBL" id="JACQAY010000198">
    <property type="protein sequence ID" value="MBI3539849.1"/>
    <property type="molecule type" value="Genomic_DNA"/>
</dbReference>
<feature type="compositionally biased region" description="Basic and acidic residues" evidence="1">
    <location>
        <begin position="64"/>
        <end position="73"/>
    </location>
</feature>
<dbReference type="InterPro" id="IPR037682">
    <property type="entry name" value="TonB_C"/>
</dbReference>
<feature type="region of interest" description="Disordered" evidence="1">
    <location>
        <begin position="49"/>
        <end position="107"/>
    </location>
</feature>
<evidence type="ECO:0000313" key="3">
    <source>
        <dbReference type="EMBL" id="MBI3539849.1"/>
    </source>
</evidence>
<dbReference type="GO" id="GO:0055085">
    <property type="term" value="P:transmembrane transport"/>
    <property type="evidence" value="ECO:0007669"/>
    <property type="project" value="InterPro"/>
</dbReference>
<evidence type="ECO:0000313" key="4">
    <source>
        <dbReference type="Proteomes" id="UP000807850"/>
    </source>
</evidence>
<dbReference type="Gene3D" id="3.30.1150.10">
    <property type="match status" value="1"/>
</dbReference>
<organism evidence="3 4">
    <name type="scientific">Eiseniibacteriota bacterium</name>
    <dbReference type="NCBI Taxonomy" id="2212470"/>
    <lineage>
        <taxon>Bacteria</taxon>
        <taxon>Candidatus Eiseniibacteriota</taxon>
    </lineage>
</organism>